<protein>
    <submittedName>
        <fullName evidence="3">Uncharacterized protein</fullName>
    </submittedName>
</protein>
<keyword evidence="2" id="KW-1133">Transmembrane helix</keyword>
<feature type="transmembrane region" description="Helical" evidence="2">
    <location>
        <begin position="122"/>
        <end position="142"/>
    </location>
</feature>
<accession>A0A8X7T5G3</accession>
<keyword evidence="2" id="KW-0472">Membrane</keyword>
<organism evidence="3 4">
    <name type="scientific">Tilletia walkeri</name>
    <dbReference type="NCBI Taxonomy" id="117179"/>
    <lineage>
        <taxon>Eukaryota</taxon>
        <taxon>Fungi</taxon>
        <taxon>Dikarya</taxon>
        <taxon>Basidiomycota</taxon>
        <taxon>Ustilaginomycotina</taxon>
        <taxon>Exobasidiomycetes</taxon>
        <taxon>Tilletiales</taxon>
        <taxon>Tilletiaceae</taxon>
        <taxon>Tilletia</taxon>
    </lineage>
</organism>
<feature type="transmembrane region" description="Helical" evidence="2">
    <location>
        <begin position="97"/>
        <end position="115"/>
    </location>
</feature>
<evidence type="ECO:0000256" key="1">
    <source>
        <dbReference type="SAM" id="MobiDB-lite"/>
    </source>
</evidence>
<keyword evidence="2" id="KW-0812">Transmembrane</keyword>
<dbReference type="EMBL" id="LWDG02000128">
    <property type="protein sequence ID" value="KAE8268798.1"/>
    <property type="molecule type" value="Genomic_DNA"/>
</dbReference>
<name>A0A8X7T5G3_9BASI</name>
<feature type="transmembrane region" description="Helical" evidence="2">
    <location>
        <begin position="53"/>
        <end position="77"/>
    </location>
</feature>
<feature type="compositionally biased region" description="Polar residues" evidence="1">
    <location>
        <begin position="407"/>
        <end position="419"/>
    </location>
</feature>
<feature type="region of interest" description="Disordered" evidence="1">
    <location>
        <begin position="358"/>
        <end position="426"/>
    </location>
</feature>
<evidence type="ECO:0000313" key="3">
    <source>
        <dbReference type="EMBL" id="KAE8268798.1"/>
    </source>
</evidence>
<gene>
    <name evidence="3" type="ORF">A4X09_0g3534</name>
</gene>
<feature type="transmembrane region" description="Helical" evidence="2">
    <location>
        <begin position="270"/>
        <end position="290"/>
    </location>
</feature>
<sequence>MPKDMPQCYFGLSGSYSLGSRILFYSCIASSVVALICRKLWQPGQRHRLDSVVAFSVSTTLMMGCIAALHMIVFGFIGMTTSHYRYVTDLDSIAADYFVRTGYAAAWVILILWPYGYSFRQYLMFGGVGMLFFASAASQTIINHSAGVATECLGSGLQACLAACSTYTAPLRSGSTPFPYTPQERSRADKVVDSLSQISFVIALTTAMATYFGTMLFCAPRSPNRFPAVRTGAAVVAGAILILSVVTGEIHLQHPPYSIGQEPLSSVGQWAAIASSAMIVFWSIAFLSFADVDDKQPNFRYQANPNLQSVQPEPDHNAPFVVPDPDPILESVRPEISSTEVLAALFRAANEEKLRQRLRSVPSTPLPPVQQSSTHGEDGDIGVGNVNNVDGGPSIMNDRTTTEEAEVTQQIPTGRSTVDTPAVDRT</sequence>
<comment type="caution">
    <text evidence="3">The sequence shown here is derived from an EMBL/GenBank/DDBJ whole genome shotgun (WGS) entry which is preliminary data.</text>
</comment>
<feature type="transmembrane region" description="Helical" evidence="2">
    <location>
        <begin position="22"/>
        <end position="41"/>
    </location>
</feature>
<evidence type="ECO:0000313" key="4">
    <source>
        <dbReference type="Proteomes" id="UP000078113"/>
    </source>
</evidence>
<feature type="transmembrane region" description="Helical" evidence="2">
    <location>
        <begin position="198"/>
        <end position="219"/>
    </location>
</feature>
<feature type="compositionally biased region" description="Low complexity" evidence="1">
    <location>
        <begin position="383"/>
        <end position="392"/>
    </location>
</feature>
<proteinExistence type="predicted"/>
<reference evidence="3" key="1">
    <citation type="submission" date="2016-04" db="EMBL/GenBank/DDBJ databases">
        <authorList>
            <person name="Nguyen H.D."/>
            <person name="Samba Siva P."/>
            <person name="Cullis J."/>
            <person name="Levesque C.A."/>
            <person name="Hambleton S."/>
        </authorList>
    </citation>
    <scope>NUCLEOTIDE SEQUENCE</scope>
    <source>
        <strain evidence="3">DAOMC 236422</strain>
    </source>
</reference>
<evidence type="ECO:0000256" key="2">
    <source>
        <dbReference type="SAM" id="Phobius"/>
    </source>
</evidence>
<keyword evidence="4" id="KW-1185">Reference proteome</keyword>
<feature type="transmembrane region" description="Helical" evidence="2">
    <location>
        <begin position="231"/>
        <end position="250"/>
    </location>
</feature>
<dbReference type="Proteomes" id="UP000078113">
    <property type="component" value="Unassembled WGS sequence"/>
</dbReference>
<dbReference type="AlphaFoldDB" id="A0A8X7T5G3"/>
<reference evidence="3" key="2">
    <citation type="journal article" date="2019" name="IMA Fungus">
        <title>Genome sequencing and comparison of five Tilletia species to identify candidate genes for the detection of regulated species infecting wheat.</title>
        <authorList>
            <person name="Nguyen H.D.T."/>
            <person name="Sultana T."/>
            <person name="Kesanakurti P."/>
            <person name="Hambleton S."/>
        </authorList>
    </citation>
    <scope>NUCLEOTIDE SEQUENCE</scope>
    <source>
        <strain evidence="3">DAOMC 236422</strain>
    </source>
</reference>